<keyword evidence="1" id="KW-0175">Coiled coil</keyword>
<keyword evidence="4" id="KW-1185">Reference proteome</keyword>
<evidence type="ECO:0000313" key="3">
    <source>
        <dbReference type="EMBL" id="KAL0978209.1"/>
    </source>
</evidence>
<dbReference type="EMBL" id="JAGEUA010000005">
    <property type="protein sequence ID" value="KAL0978209.1"/>
    <property type="molecule type" value="Genomic_DNA"/>
</dbReference>
<feature type="region of interest" description="Disordered" evidence="2">
    <location>
        <begin position="57"/>
        <end position="112"/>
    </location>
</feature>
<feature type="compositionally biased region" description="Basic and acidic residues" evidence="2">
    <location>
        <begin position="63"/>
        <end position="85"/>
    </location>
</feature>
<feature type="coiled-coil region" evidence="1">
    <location>
        <begin position="202"/>
        <end position="355"/>
    </location>
</feature>
<dbReference type="AlphaFoldDB" id="A0ABD0WMV8"/>
<protein>
    <submittedName>
        <fullName evidence="3">Uncharacterized protein</fullName>
    </submittedName>
</protein>
<reference evidence="3 4" key="1">
    <citation type="submission" date="2024-06" db="EMBL/GenBank/DDBJ databases">
        <authorList>
            <person name="Pan Q."/>
            <person name="Wen M."/>
            <person name="Jouanno E."/>
            <person name="Zahm M."/>
            <person name="Klopp C."/>
            <person name="Cabau C."/>
            <person name="Louis A."/>
            <person name="Berthelot C."/>
            <person name="Parey E."/>
            <person name="Roest Crollius H."/>
            <person name="Montfort J."/>
            <person name="Robinson-Rechavi M."/>
            <person name="Bouchez O."/>
            <person name="Lampietro C."/>
            <person name="Lopez Roques C."/>
            <person name="Donnadieu C."/>
            <person name="Postlethwait J."/>
            <person name="Bobe J."/>
            <person name="Verreycken H."/>
            <person name="Guiguen Y."/>
        </authorList>
    </citation>
    <scope>NUCLEOTIDE SEQUENCE [LARGE SCALE GENOMIC DNA]</scope>
    <source>
        <strain evidence="3">Up_M1</strain>
        <tissue evidence="3">Testis</tissue>
    </source>
</reference>
<organism evidence="3 4">
    <name type="scientific">Umbra pygmaea</name>
    <name type="common">Eastern mudminnow</name>
    <dbReference type="NCBI Taxonomy" id="75934"/>
    <lineage>
        <taxon>Eukaryota</taxon>
        <taxon>Metazoa</taxon>
        <taxon>Chordata</taxon>
        <taxon>Craniata</taxon>
        <taxon>Vertebrata</taxon>
        <taxon>Euteleostomi</taxon>
        <taxon>Actinopterygii</taxon>
        <taxon>Neopterygii</taxon>
        <taxon>Teleostei</taxon>
        <taxon>Protacanthopterygii</taxon>
        <taxon>Esociformes</taxon>
        <taxon>Umbridae</taxon>
        <taxon>Umbra</taxon>
    </lineage>
</organism>
<evidence type="ECO:0000256" key="2">
    <source>
        <dbReference type="SAM" id="MobiDB-lite"/>
    </source>
</evidence>
<dbReference type="PANTHER" id="PTHR28574">
    <property type="entry name" value="RIKEN CDNA 6820408C15"/>
    <property type="match status" value="1"/>
</dbReference>
<dbReference type="Proteomes" id="UP001557470">
    <property type="component" value="Unassembled WGS sequence"/>
</dbReference>
<dbReference type="PANTHER" id="PTHR28574:SF1">
    <property type="entry name" value="RIKEN CDNA 6820408C15 GENE"/>
    <property type="match status" value="1"/>
</dbReference>
<comment type="caution">
    <text evidence="3">The sequence shown here is derived from an EMBL/GenBank/DDBJ whole genome shotgun (WGS) entry which is preliminary data.</text>
</comment>
<dbReference type="InterPro" id="IPR029236">
    <property type="entry name" value="DUF4618"/>
</dbReference>
<feature type="compositionally biased region" description="Polar residues" evidence="2">
    <location>
        <begin position="88"/>
        <end position="106"/>
    </location>
</feature>
<sequence length="392" mass="45296">MYALPNHLFVKSLKEDFKKSKYSEWERSNSRDWHRNKTKAPSWVILPPVPNKYAGSTCECDPDSGREDSGTFLDSHKKTPTDRIAGKSPTNTGHGETVGLSKSQPSRQKRNETVELNPITLKKKENIKTLQFLILSRKKALKELEKHCVSLLEDNVRMAENIKTIDRNSLSNAREFLIQHEKLKSSITAFINWSQSQSGQTRTELKDAEEALMNRLQGLREQLRGVQAELVKAQAERHNLNIYKDNEHHVNALRIAEMTAAITKLKETQQDQNEDVHQLYHTEMVNLERRSQRKEQEILSLIGKQKVSYIPLAVKLMASHNQTMKKEIGIHKKEIAELENNNRDLIKSIEELQLSRANIRKYIFQDVFSRTDKCTPDMEVILNIPCEPWIPI</sequence>
<dbReference type="Pfam" id="PF15397">
    <property type="entry name" value="DUF4618"/>
    <property type="match status" value="1"/>
</dbReference>
<name>A0ABD0WMV8_UMBPY</name>
<accession>A0ABD0WMV8</accession>
<gene>
    <name evidence="3" type="ORF">UPYG_G00167510</name>
</gene>
<proteinExistence type="predicted"/>
<evidence type="ECO:0000313" key="4">
    <source>
        <dbReference type="Proteomes" id="UP001557470"/>
    </source>
</evidence>
<evidence type="ECO:0000256" key="1">
    <source>
        <dbReference type="SAM" id="Coils"/>
    </source>
</evidence>